<name>C7P727_METFA</name>
<dbReference type="GO" id="GO:0008962">
    <property type="term" value="F:phosphatidylglycerophosphatase activity"/>
    <property type="evidence" value="ECO:0007669"/>
    <property type="project" value="InterPro"/>
</dbReference>
<dbReference type="EMBL" id="CP001696">
    <property type="protein sequence ID" value="ACV24359.1"/>
    <property type="molecule type" value="Genomic_DNA"/>
</dbReference>
<proteinExistence type="predicted"/>
<dbReference type="Gene3D" id="1.10.3760.10">
    <property type="entry name" value="PgpA-like"/>
    <property type="match status" value="1"/>
</dbReference>
<dbReference type="KEGG" id="mfe:Mefer_0538"/>
<dbReference type="eggNOG" id="arCOG01869">
    <property type="taxonomic scope" value="Archaea"/>
</dbReference>
<accession>C7P727</accession>
<sequence>MDIIEKLKSLGITIESLLDTGMALYIGEEGEKDKVKEKLKDVLLKQLSNPNVSTLLIAAILLDREGKANNLPFNYNEDPNYVYVDEVIGLAIANEIAGTKAIFNFRFYDAKKPGIIGELDRKGFMFLDDAIAGLLAGCMSKVFEP</sequence>
<dbReference type="AlphaFoldDB" id="C7P727"/>
<dbReference type="HOGENOM" id="CLU_120791_0_0_2"/>
<dbReference type="GeneID" id="8365212"/>
<keyword evidence="3" id="KW-1185">Reference proteome</keyword>
<feature type="domain" description="YutG/PgpA" evidence="1">
    <location>
        <begin position="51"/>
        <end position="142"/>
    </location>
</feature>
<organism evidence="2 3">
    <name type="scientific">Methanocaldococcus fervens (strain DSM 4213 / JCM 15782 / AG86)</name>
    <name type="common">Methanococcus fervens</name>
    <dbReference type="NCBI Taxonomy" id="573064"/>
    <lineage>
        <taxon>Archaea</taxon>
        <taxon>Methanobacteriati</taxon>
        <taxon>Methanobacteriota</taxon>
        <taxon>Methanomada group</taxon>
        <taxon>Methanococci</taxon>
        <taxon>Methanococcales</taxon>
        <taxon>Methanocaldococcaceae</taxon>
        <taxon>Methanocaldococcus</taxon>
    </lineage>
</organism>
<protein>
    <submittedName>
        <fullName evidence="2">Alpha-ribazole phosphatase CobZ</fullName>
    </submittedName>
</protein>
<evidence type="ECO:0000313" key="2">
    <source>
        <dbReference type="EMBL" id="ACV24359.1"/>
    </source>
</evidence>
<dbReference type="NCBIfam" id="TIGR03161">
    <property type="entry name" value="ribazole_CobZ"/>
    <property type="match status" value="1"/>
</dbReference>
<dbReference type="InterPro" id="IPR036681">
    <property type="entry name" value="PgpA-like_sf"/>
</dbReference>
<reference evidence="2" key="1">
    <citation type="submission" date="2009-08" db="EMBL/GenBank/DDBJ databases">
        <title>Complete sequence of chromosome of Methanocaldococcus fervens AG86.</title>
        <authorList>
            <consortium name="US DOE Joint Genome Institute"/>
            <person name="Lucas S."/>
            <person name="Copeland A."/>
            <person name="Lapidus A."/>
            <person name="Glavina del Rio T."/>
            <person name="Tice H."/>
            <person name="Bruce D."/>
            <person name="Goodwin L."/>
            <person name="Pitluck S."/>
            <person name="Chertkov O."/>
            <person name="Detter J.C."/>
            <person name="Han C."/>
            <person name="Tapia R."/>
            <person name="Larimer F."/>
            <person name="Land M."/>
            <person name="Hauser L."/>
            <person name="Kyrpides N."/>
            <person name="Ovchinnikova G."/>
            <person name="Lupa-Sieprawska M."/>
            <person name="Whitman W.B."/>
        </authorList>
    </citation>
    <scope>NUCLEOTIDE SEQUENCE [LARGE SCALE GENOMIC DNA]</scope>
    <source>
        <strain evidence="2">AG86</strain>
    </source>
</reference>
<dbReference type="SUPFAM" id="SSF101307">
    <property type="entry name" value="YutG-like"/>
    <property type="match status" value="1"/>
</dbReference>
<dbReference type="InterPro" id="IPR017577">
    <property type="entry name" value="Ribazole_CobZ"/>
</dbReference>
<dbReference type="InterPro" id="IPR007686">
    <property type="entry name" value="YutG/PgpA"/>
</dbReference>
<dbReference type="GO" id="GO:0006629">
    <property type="term" value="P:lipid metabolic process"/>
    <property type="evidence" value="ECO:0007669"/>
    <property type="project" value="InterPro"/>
</dbReference>
<dbReference type="CDD" id="cd06971">
    <property type="entry name" value="PgpA"/>
    <property type="match status" value="1"/>
</dbReference>
<dbReference type="RefSeq" id="WP_015791096.1">
    <property type="nucleotide sequence ID" value="NC_013156.1"/>
</dbReference>
<dbReference type="Proteomes" id="UP000001495">
    <property type="component" value="Chromosome"/>
</dbReference>
<dbReference type="Pfam" id="PF04608">
    <property type="entry name" value="PgpA"/>
    <property type="match status" value="1"/>
</dbReference>
<evidence type="ECO:0000259" key="1">
    <source>
        <dbReference type="Pfam" id="PF04608"/>
    </source>
</evidence>
<dbReference type="STRING" id="573064.Mefer_0538"/>
<evidence type="ECO:0000313" key="3">
    <source>
        <dbReference type="Proteomes" id="UP000001495"/>
    </source>
</evidence>
<dbReference type="OrthoDB" id="53211at2157"/>
<gene>
    <name evidence="2" type="ordered locus">Mefer_0538</name>
</gene>